<dbReference type="PANTHER" id="PTHR43248">
    <property type="entry name" value="2-SUCCINYL-6-HYDROXY-2,4-CYCLOHEXADIENE-1-CARBOXYLATE SYNTHASE"/>
    <property type="match status" value="1"/>
</dbReference>
<gene>
    <name evidence="7" type="ORF">NKR23_g4962</name>
</gene>
<sequence length="699" mass="76852">MEKEKENGEHASPLPGSQEGPRLRRPSRHFTIAMLAATALWLYTVYDYAFGPGRPVRKAPCHGVTPHSPYGQFPEPHDPFLFIPCTNRSLPPALDDLNPKATWAQRFDPDPEHWSWGNRTSDEKAAATAGHDSYAGRGIYLCGYLDVPLDYGNHSDPRIARLAVTKFQISGLARADSDGPAASHAAPHPAPGTKSERTIVIEPGGPGGSGTSYTWRAAEAVTQRLSGGRFDVLGWDPRGVNATLPALSCFPHDADRDRWRLLAGRYREEAPASPRAQLEVADAMYDATFRACRERHGDLARFVSTALVARDLERIRLALGEEELTGYLVSYGTGIGQTYANMFPGSVGRVILDGTEYVRDHRLLGGFGWTALDNATDAWHDGFLGECINAGPEHCALAKSRDGKPVVLEDLEDRMETLVKSLIDHPVPGYSASSGPSIITYSALVGAIYGAMYNAQSWPALAQMLYELEKGNSTLVTAFIERSQWEFDPASSTPALCGVAPTLPKPATDELTLLVICSDSYDDPEPPEGLDWWESLWANMTARNWIAGNDRFFSGLPCRHFTRYWPEPPAEVYRGDLNHTLRHPVLLIAETYDPATPLRNGRRLLAEMGRNARLVAHHGYGHSSRDASNCTDSIAREYILHGTLPNDQETACYANEKPYLYGVKDKGGVGAAAGPRPWDPVEAWAEHIQELAMMDPRIV</sequence>
<evidence type="ECO:0000256" key="1">
    <source>
        <dbReference type="ARBA" id="ARBA00010088"/>
    </source>
</evidence>
<dbReference type="InterPro" id="IPR051601">
    <property type="entry name" value="Serine_prot/Carboxylest_S33"/>
</dbReference>
<dbReference type="EMBL" id="JANBVO010000012">
    <property type="protein sequence ID" value="KAJ9148535.1"/>
    <property type="molecule type" value="Genomic_DNA"/>
</dbReference>
<comment type="caution">
    <text evidence="7">The sequence shown here is derived from an EMBL/GenBank/DDBJ whole genome shotgun (WGS) entry which is preliminary data.</text>
</comment>
<dbReference type="InterPro" id="IPR013595">
    <property type="entry name" value="Pept_S33_TAP-like_C"/>
</dbReference>
<keyword evidence="4" id="KW-0472">Membrane</keyword>
<feature type="transmembrane region" description="Helical" evidence="4">
    <location>
        <begin position="30"/>
        <end position="51"/>
    </location>
</feature>
<dbReference type="Gene3D" id="3.40.50.1820">
    <property type="entry name" value="alpha/beta hydrolase"/>
    <property type="match status" value="2"/>
</dbReference>
<protein>
    <submittedName>
        <fullName evidence="7">Alpha/Beta hydrolase protein</fullName>
    </submittedName>
</protein>
<evidence type="ECO:0000256" key="2">
    <source>
        <dbReference type="ARBA" id="ARBA00022801"/>
    </source>
</evidence>
<dbReference type="SUPFAM" id="SSF53474">
    <property type="entry name" value="alpha/beta-Hydrolases"/>
    <property type="match status" value="1"/>
</dbReference>
<proteinExistence type="inferred from homology"/>
<feature type="compositionally biased region" description="Low complexity" evidence="3">
    <location>
        <begin position="178"/>
        <end position="187"/>
    </location>
</feature>
<dbReference type="PANTHER" id="PTHR43248:SF25">
    <property type="entry name" value="AB HYDROLASE-1 DOMAIN-CONTAINING PROTEIN-RELATED"/>
    <property type="match status" value="1"/>
</dbReference>
<evidence type="ECO:0000259" key="5">
    <source>
        <dbReference type="Pfam" id="PF00561"/>
    </source>
</evidence>
<keyword evidence="4" id="KW-0812">Transmembrane</keyword>
<organism evidence="7 8">
    <name type="scientific">Pleurostoma richardsiae</name>
    <dbReference type="NCBI Taxonomy" id="41990"/>
    <lineage>
        <taxon>Eukaryota</taxon>
        <taxon>Fungi</taxon>
        <taxon>Dikarya</taxon>
        <taxon>Ascomycota</taxon>
        <taxon>Pezizomycotina</taxon>
        <taxon>Sordariomycetes</taxon>
        <taxon>Sordariomycetidae</taxon>
        <taxon>Calosphaeriales</taxon>
        <taxon>Pleurostomataceae</taxon>
        <taxon>Pleurostoma</taxon>
    </lineage>
</organism>
<keyword evidence="8" id="KW-1185">Reference proteome</keyword>
<dbReference type="GO" id="GO:0016787">
    <property type="term" value="F:hydrolase activity"/>
    <property type="evidence" value="ECO:0007669"/>
    <property type="project" value="UniProtKB-KW"/>
</dbReference>
<keyword evidence="2 7" id="KW-0378">Hydrolase</keyword>
<evidence type="ECO:0000256" key="3">
    <source>
        <dbReference type="SAM" id="MobiDB-lite"/>
    </source>
</evidence>
<evidence type="ECO:0000259" key="6">
    <source>
        <dbReference type="Pfam" id="PF08386"/>
    </source>
</evidence>
<feature type="region of interest" description="Disordered" evidence="3">
    <location>
        <begin position="1"/>
        <end position="24"/>
    </location>
</feature>
<evidence type="ECO:0000313" key="8">
    <source>
        <dbReference type="Proteomes" id="UP001174694"/>
    </source>
</evidence>
<dbReference type="Proteomes" id="UP001174694">
    <property type="component" value="Unassembled WGS sequence"/>
</dbReference>
<evidence type="ECO:0000256" key="4">
    <source>
        <dbReference type="SAM" id="Phobius"/>
    </source>
</evidence>
<feature type="region of interest" description="Disordered" evidence="3">
    <location>
        <begin position="175"/>
        <end position="212"/>
    </location>
</feature>
<keyword evidence="4" id="KW-1133">Transmembrane helix</keyword>
<dbReference type="Pfam" id="PF08386">
    <property type="entry name" value="Abhydrolase_4"/>
    <property type="match status" value="1"/>
</dbReference>
<reference evidence="7" key="1">
    <citation type="submission" date="2022-07" db="EMBL/GenBank/DDBJ databases">
        <title>Fungi with potential for degradation of polypropylene.</title>
        <authorList>
            <person name="Gostincar C."/>
        </authorList>
    </citation>
    <scope>NUCLEOTIDE SEQUENCE</scope>
    <source>
        <strain evidence="7">EXF-13308</strain>
    </source>
</reference>
<evidence type="ECO:0000313" key="7">
    <source>
        <dbReference type="EMBL" id="KAJ9148535.1"/>
    </source>
</evidence>
<dbReference type="Pfam" id="PF00561">
    <property type="entry name" value="Abhydrolase_1"/>
    <property type="match status" value="1"/>
</dbReference>
<feature type="domain" description="Peptidase S33 tripeptidyl aminopeptidase-like C-terminal" evidence="6">
    <location>
        <begin position="564"/>
        <end position="651"/>
    </location>
</feature>
<name>A0AA38S3F1_9PEZI</name>
<accession>A0AA38S3F1</accession>
<comment type="similarity">
    <text evidence="1">Belongs to the peptidase S33 family.</text>
</comment>
<dbReference type="InterPro" id="IPR029058">
    <property type="entry name" value="AB_hydrolase_fold"/>
</dbReference>
<dbReference type="InterPro" id="IPR000073">
    <property type="entry name" value="AB_hydrolase_1"/>
</dbReference>
<dbReference type="AlphaFoldDB" id="A0AA38S3F1"/>
<feature type="domain" description="AB hydrolase-1" evidence="5">
    <location>
        <begin position="198"/>
        <end position="384"/>
    </location>
</feature>